<proteinExistence type="predicted"/>
<dbReference type="InterPro" id="IPR047914">
    <property type="entry name" value="TagK-like_C"/>
</dbReference>
<organism evidence="2 3">
    <name type="scientific">Caballeronia calidae</name>
    <dbReference type="NCBI Taxonomy" id="1777139"/>
    <lineage>
        <taxon>Bacteria</taxon>
        <taxon>Pseudomonadati</taxon>
        <taxon>Pseudomonadota</taxon>
        <taxon>Betaproteobacteria</taxon>
        <taxon>Burkholderiales</taxon>
        <taxon>Burkholderiaceae</taxon>
        <taxon>Caballeronia</taxon>
    </lineage>
</organism>
<comment type="caution">
    <text evidence="2">The sequence shown here is derived from an EMBL/GenBank/DDBJ whole genome shotgun (WGS) entry which is preliminary data.</text>
</comment>
<name>A0A158D1A8_9BURK</name>
<evidence type="ECO:0000313" key="2">
    <source>
        <dbReference type="EMBL" id="SAK88444.1"/>
    </source>
</evidence>
<keyword evidence="3" id="KW-1185">Reference proteome</keyword>
<evidence type="ECO:0000256" key="1">
    <source>
        <dbReference type="SAM" id="MobiDB-lite"/>
    </source>
</evidence>
<dbReference type="AlphaFoldDB" id="A0A158D1A8"/>
<dbReference type="EMBL" id="FCOX02000026">
    <property type="protein sequence ID" value="SAK88444.1"/>
    <property type="molecule type" value="Genomic_DNA"/>
</dbReference>
<feature type="compositionally biased region" description="Basic and acidic residues" evidence="1">
    <location>
        <begin position="193"/>
        <end position="205"/>
    </location>
</feature>
<evidence type="ECO:0000313" key="3">
    <source>
        <dbReference type="Proteomes" id="UP000071859"/>
    </source>
</evidence>
<sequence length="205" mass="21855">MKERMEPVGLVPAESRTALDDDLNFEDLEFASLLHDGAVLKARLRGGATVARAPAFVDGSSGDTLSVLAASCYAALENARILPAHSWDFPQTSAAQSIAASETHAPDPDPEGHVPISEWLGAVETIEEAFGPLVDINDAMAAPRAVPDILEVFAPGQYQVSDAEGSACSAPQLARRDHHTLAIDSPMQQTNSEARHLEQYVSDNK</sequence>
<dbReference type="NCBIfam" id="NF033419">
    <property type="entry name" value="T6SS_TagK_dom"/>
    <property type="match status" value="1"/>
</dbReference>
<accession>A0A158D1A8</accession>
<evidence type="ECO:0008006" key="4">
    <source>
        <dbReference type="Google" id="ProtNLM"/>
    </source>
</evidence>
<feature type="region of interest" description="Disordered" evidence="1">
    <location>
        <begin position="184"/>
        <end position="205"/>
    </location>
</feature>
<dbReference type="Proteomes" id="UP000071859">
    <property type="component" value="Unassembled WGS sequence"/>
</dbReference>
<gene>
    <name evidence="2" type="ORF">AWB78_04618</name>
</gene>
<feature type="region of interest" description="Disordered" evidence="1">
    <location>
        <begin position="93"/>
        <end position="112"/>
    </location>
</feature>
<reference evidence="2" key="1">
    <citation type="submission" date="2016-01" db="EMBL/GenBank/DDBJ databases">
        <authorList>
            <person name="Peeters C."/>
        </authorList>
    </citation>
    <scope>NUCLEOTIDE SEQUENCE</scope>
    <source>
        <strain evidence="2">LMG 29321</strain>
    </source>
</reference>
<protein>
    <recommendedName>
        <fullName evidence="4">TagK domain-containing protein</fullName>
    </recommendedName>
</protein>